<dbReference type="EMBL" id="CP016397">
    <property type="protein sequence ID" value="ASQ45126.1"/>
    <property type="molecule type" value="Genomic_DNA"/>
</dbReference>
<name>A0A222NZX6_9GAMM</name>
<dbReference type="KEGG" id="lcd:clem_02825"/>
<proteinExistence type="predicted"/>
<evidence type="ECO:0000313" key="2">
    <source>
        <dbReference type="Proteomes" id="UP000201728"/>
    </source>
</evidence>
<organism evidence="1 2">
    <name type="scientific">Legionella clemsonensis</name>
    <dbReference type="NCBI Taxonomy" id="1867846"/>
    <lineage>
        <taxon>Bacteria</taxon>
        <taxon>Pseudomonadati</taxon>
        <taxon>Pseudomonadota</taxon>
        <taxon>Gammaproteobacteria</taxon>
        <taxon>Legionellales</taxon>
        <taxon>Legionellaceae</taxon>
        <taxon>Legionella</taxon>
    </lineage>
</organism>
<protein>
    <submittedName>
        <fullName evidence="1">Uncharacterized protein</fullName>
    </submittedName>
</protein>
<keyword evidence="2" id="KW-1185">Reference proteome</keyword>
<gene>
    <name evidence="1" type="ORF">clem_02825</name>
</gene>
<evidence type="ECO:0000313" key="1">
    <source>
        <dbReference type="EMBL" id="ASQ45126.1"/>
    </source>
</evidence>
<sequence>MHLQSEENTGCRNRGTIEKAFQAGANLKKILFT</sequence>
<dbReference type="Proteomes" id="UP000201728">
    <property type="component" value="Chromosome"/>
</dbReference>
<accession>A0A222NZX6</accession>
<reference evidence="2" key="1">
    <citation type="submission" date="2016-07" db="EMBL/GenBank/DDBJ databases">
        <authorList>
            <person name="Florea S."/>
            <person name="Webb J.S."/>
            <person name="Jaromczyk J."/>
            <person name="Schardl C.L."/>
        </authorList>
    </citation>
    <scope>NUCLEOTIDE SEQUENCE [LARGE SCALE GENOMIC DNA]</scope>
    <source>
        <strain evidence="2">CDC-D5610</strain>
    </source>
</reference>
<dbReference type="AlphaFoldDB" id="A0A222NZX6"/>